<dbReference type="Proteomes" id="UP001589718">
    <property type="component" value="Unassembled WGS sequence"/>
</dbReference>
<dbReference type="SUPFAM" id="SSF51430">
    <property type="entry name" value="NAD(P)-linked oxidoreductase"/>
    <property type="match status" value="1"/>
</dbReference>
<accession>A0ABV5PJJ3</accession>
<keyword evidence="2" id="KW-1185">Reference proteome</keyword>
<sequence length="98" mass="10877">MVGIVERLVPDELWELFQRVVPEAPSRPQGGGRRRHGDREALARVLRRDDVIAIPRASTVAHVEDNHAALGISLTDEDLKALAAAFRAPVRKEPLEIL</sequence>
<name>A0ABV5PJJ3_STRCM</name>
<dbReference type="EMBL" id="JBHMCR010000017">
    <property type="protein sequence ID" value="MFB9523383.1"/>
    <property type="molecule type" value="Genomic_DNA"/>
</dbReference>
<comment type="caution">
    <text evidence="1">The sequence shown here is derived from an EMBL/GenBank/DDBJ whole genome shotgun (WGS) entry which is preliminary data.</text>
</comment>
<dbReference type="InterPro" id="IPR036812">
    <property type="entry name" value="NAD(P)_OxRdtase_dom_sf"/>
</dbReference>
<evidence type="ECO:0000313" key="1">
    <source>
        <dbReference type="EMBL" id="MFB9523383.1"/>
    </source>
</evidence>
<evidence type="ECO:0000313" key="2">
    <source>
        <dbReference type="Proteomes" id="UP001589718"/>
    </source>
</evidence>
<reference evidence="1 2" key="1">
    <citation type="submission" date="2024-09" db="EMBL/GenBank/DDBJ databases">
        <authorList>
            <person name="Sun Q."/>
            <person name="Mori K."/>
        </authorList>
    </citation>
    <scope>NUCLEOTIDE SEQUENCE [LARGE SCALE GENOMIC DNA]</scope>
    <source>
        <strain evidence="1 2">JCM 4362</strain>
    </source>
</reference>
<protein>
    <submittedName>
        <fullName evidence="1">Uncharacterized protein</fullName>
    </submittedName>
</protein>
<dbReference type="RefSeq" id="WP_380837534.1">
    <property type="nucleotide sequence ID" value="NZ_BAAAXE010000013.1"/>
</dbReference>
<proteinExistence type="predicted"/>
<dbReference type="Gene3D" id="3.20.20.100">
    <property type="entry name" value="NADP-dependent oxidoreductase domain"/>
    <property type="match status" value="1"/>
</dbReference>
<organism evidence="1 2">
    <name type="scientific">Streptomyces cremeus</name>
    <dbReference type="NCBI Taxonomy" id="66881"/>
    <lineage>
        <taxon>Bacteria</taxon>
        <taxon>Bacillati</taxon>
        <taxon>Actinomycetota</taxon>
        <taxon>Actinomycetes</taxon>
        <taxon>Kitasatosporales</taxon>
        <taxon>Streptomycetaceae</taxon>
        <taxon>Streptomyces</taxon>
    </lineage>
</organism>
<gene>
    <name evidence="1" type="ORF">ACFFTU_25905</name>
</gene>